<feature type="binding site" evidence="3">
    <location>
        <position position="52"/>
    </location>
    <ligand>
        <name>a divalent metal cation</name>
        <dbReference type="ChEBI" id="CHEBI:60240"/>
    </ligand>
</feature>
<feature type="binding site" evidence="3">
    <location>
        <position position="143"/>
    </location>
    <ligand>
        <name>a divalent metal cation</name>
        <dbReference type="ChEBI" id="CHEBI:60240"/>
    </ligand>
</feature>
<evidence type="ECO:0000313" key="5">
    <source>
        <dbReference type="Proteomes" id="UP000484015"/>
    </source>
</evidence>
<protein>
    <submittedName>
        <fullName evidence="4">Damage-inducible protein DinB</fullName>
    </submittedName>
</protein>
<gene>
    <name evidence="4" type="ORF">GM668_21175</name>
</gene>
<keyword evidence="5" id="KW-1185">Reference proteome</keyword>
<sequence>MTPSLSHHLLTHAYNNAWANHRLLNACMQLTQAEFEAPRTGFFPSIKATLNHILTVDWFYIDALERELEGREPHPHYLSFFERDQPCATCGEVRAEQRDADRRLIGYCRQLKDDELNRTVTILRVGSVQRDKRHRLLAHLFQHQTHHRGQVHAMLSGTPVAPPQLDEFFSAGEAELRAEDFRELGWTEQLIWGA</sequence>
<proteinExistence type="inferred from homology"/>
<dbReference type="InterPro" id="IPR034660">
    <property type="entry name" value="DinB/YfiT-like"/>
</dbReference>
<evidence type="ECO:0000256" key="1">
    <source>
        <dbReference type="ARBA" id="ARBA00008635"/>
    </source>
</evidence>
<name>A0A6L6Q5N5_9BURK</name>
<dbReference type="GO" id="GO:0046872">
    <property type="term" value="F:metal ion binding"/>
    <property type="evidence" value="ECO:0007669"/>
    <property type="project" value="UniProtKB-KW"/>
</dbReference>
<organism evidence="4 5">
    <name type="scientific">Pseudoduganella ginsengisoli</name>
    <dbReference type="NCBI Taxonomy" id="1462440"/>
    <lineage>
        <taxon>Bacteria</taxon>
        <taxon>Pseudomonadati</taxon>
        <taxon>Pseudomonadota</taxon>
        <taxon>Betaproteobacteria</taxon>
        <taxon>Burkholderiales</taxon>
        <taxon>Oxalobacteraceae</taxon>
        <taxon>Telluria group</taxon>
        <taxon>Pseudoduganella</taxon>
    </lineage>
</organism>
<keyword evidence="2 3" id="KW-0479">Metal-binding</keyword>
<comment type="caution">
    <text evidence="4">The sequence shown here is derived from an EMBL/GenBank/DDBJ whole genome shotgun (WGS) entry which is preliminary data.</text>
</comment>
<dbReference type="Pfam" id="PF05163">
    <property type="entry name" value="DinB"/>
    <property type="match status" value="1"/>
</dbReference>
<dbReference type="SUPFAM" id="SSF109854">
    <property type="entry name" value="DinB/YfiT-like putative metalloenzymes"/>
    <property type="match status" value="1"/>
</dbReference>
<dbReference type="Gene3D" id="1.20.120.450">
    <property type="entry name" value="dinb family like domain"/>
    <property type="match status" value="1"/>
</dbReference>
<evidence type="ECO:0000313" key="4">
    <source>
        <dbReference type="EMBL" id="MTW04588.1"/>
    </source>
</evidence>
<feature type="binding site" evidence="3">
    <location>
        <position position="147"/>
    </location>
    <ligand>
        <name>a divalent metal cation</name>
        <dbReference type="ChEBI" id="CHEBI:60240"/>
    </ligand>
</feature>
<evidence type="ECO:0000256" key="3">
    <source>
        <dbReference type="PIRSR" id="PIRSR607837-1"/>
    </source>
</evidence>
<dbReference type="EMBL" id="WNLA01000016">
    <property type="protein sequence ID" value="MTW04588.1"/>
    <property type="molecule type" value="Genomic_DNA"/>
</dbReference>
<dbReference type="Proteomes" id="UP000484015">
    <property type="component" value="Unassembled WGS sequence"/>
</dbReference>
<dbReference type="OrthoDB" id="9807509at2"/>
<dbReference type="RefSeq" id="WP_155440943.1">
    <property type="nucleotide sequence ID" value="NZ_WNLA01000016.1"/>
</dbReference>
<comment type="similarity">
    <text evidence="1">Belongs to the DinB family.</text>
</comment>
<dbReference type="PANTHER" id="PTHR37302:SF3">
    <property type="entry name" value="DAMAGE-INDUCIBLE PROTEIN DINB"/>
    <property type="match status" value="1"/>
</dbReference>
<dbReference type="InterPro" id="IPR007837">
    <property type="entry name" value="DinB"/>
</dbReference>
<reference evidence="4 5" key="1">
    <citation type="submission" date="2019-11" db="EMBL/GenBank/DDBJ databases">
        <title>Type strains purchased from KCTC, JCM and DSMZ.</title>
        <authorList>
            <person name="Lu H."/>
        </authorList>
    </citation>
    <scope>NUCLEOTIDE SEQUENCE [LARGE SCALE GENOMIC DNA]</scope>
    <source>
        <strain evidence="4 5">KCTC 42409</strain>
    </source>
</reference>
<dbReference type="AlphaFoldDB" id="A0A6L6Q5N5"/>
<dbReference type="PANTHER" id="PTHR37302">
    <property type="entry name" value="SLR1116 PROTEIN"/>
    <property type="match status" value="1"/>
</dbReference>
<evidence type="ECO:0000256" key="2">
    <source>
        <dbReference type="ARBA" id="ARBA00022723"/>
    </source>
</evidence>
<accession>A0A6L6Q5N5</accession>